<evidence type="ECO:0000313" key="6">
    <source>
        <dbReference type="EMBL" id="MBL1079464.1"/>
    </source>
</evidence>
<keyword evidence="3" id="KW-0479">Metal-binding</keyword>
<gene>
    <name evidence="6" type="ORF">JK358_34170</name>
</gene>
<dbReference type="SFLD" id="SFLDG00180">
    <property type="entry name" value="muconate_cycloisomerase"/>
    <property type="match status" value="1"/>
</dbReference>
<comment type="similarity">
    <text evidence="1">Belongs to the mandelate racemase/muconate lactonizing enzyme family.</text>
</comment>
<name>A0ABS1MIF7_9NOCA</name>
<dbReference type="InterPro" id="IPR036849">
    <property type="entry name" value="Enolase-like_C_sf"/>
</dbReference>
<keyword evidence="2" id="KW-0474">Menaquinone biosynthesis</keyword>
<dbReference type="InterPro" id="IPR013341">
    <property type="entry name" value="Mandelate_racemase_N_dom"/>
</dbReference>
<dbReference type="EMBL" id="JAERRJ010000016">
    <property type="protein sequence ID" value="MBL1079464.1"/>
    <property type="molecule type" value="Genomic_DNA"/>
</dbReference>
<dbReference type="InterPro" id="IPR029017">
    <property type="entry name" value="Enolase-like_N"/>
</dbReference>
<dbReference type="InterPro" id="IPR018110">
    <property type="entry name" value="Mandel_Rmase/mucon_lact_enz_CS"/>
</dbReference>
<dbReference type="Gene3D" id="3.30.390.10">
    <property type="entry name" value="Enolase-like, N-terminal domain"/>
    <property type="match status" value="1"/>
</dbReference>
<evidence type="ECO:0000256" key="2">
    <source>
        <dbReference type="ARBA" id="ARBA00022428"/>
    </source>
</evidence>
<proteinExistence type="inferred from homology"/>
<evidence type="ECO:0000256" key="1">
    <source>
        <dbReference type="ARBA" id="ARBA00008031"/>
    </source>
</evidence>
<dbReference type="PROSITE" id="PS00909">
    <property type="entry name" value="MR_MLE_2"/>
    <property type="match status" value="1"/>
</dbReference>
<evidence type="ECO:0000256" key="4">
    <source>
        <dbReference type="ARBA" id="ARBA00023235"/>
    </source>
</evidence>
<dbReference type="Gene3D" id="3.20.20.120">
    <property type="entry name" value="Enolase-like C-terminal domain"/>
    <property type="match status" value="1"/>
</dbReference>
<evidence type="ECO:0000313" key="7">
    <source>
        <dbReference type="Proteomes" id="UP000602198"/>
    </source>
</evidence>
<dbReference type="SUPFAM" id="SSF54826">
    <property type="entry name" value="Enolase N-terminal domain-like"/>
    <property type="match status" value="1"/>
</dbReference>
<dbReference type="SFLD" id="SFLDS00001">
    <property type="entry name" value="Enolase"/>
    <property type="match status" value="1"/>
</dbReference>
<protein>
    <submittedName>
        <fullName evidence="6">Peptide epimerase</fullName>
    </submittedName>
</protein>
<dbReference type="Pfam" id="PF13378">
    <property type="entry name" value="MR_MLE_C"/>
    <property type="match status" value="1"/>
</dbReference>
<dbReference type="PANTHER" id="PTHR48073">
    <property type="entry name" value="O-SUCCINYLBENZOATE SYNTHASE-RELATED"/>
    <property type="match status" value="1"/>
</dbReference>
<dbReference type="Pfam" id="PF02746">
    <property type="entry name" value="MR_MLE_N"/>
    <property type="match status" value="1"/>
</dbReference>
<comment type="caution">
    <text evidence="6">The sequence shown here is derived from an EMBL/GenBank/DDBJ whole genome shotgun (WGS) entry which is preliminary data.</text>
</comment>
<evidence type="ECO:0000259" key="5">
    <source>
        <dbReference type="SMART" id="SM00922"/>
    </source>
</evidence>
<feature type="domain" description="Mandelate racemase/muconate lactonizing enzyme C-terminal" evidence="5">
    <location>
        <begin position="137"/>
        <end position="233"/>
    </location>
</feature>
<dbReference type="Proteomes" id="UP000602198">
    <property type="component" value="Unassembled WGS sequence"/>
</dbReference>
<dbReference type="SMART" id="SM00922">
    <property type="entry name" value="MR_MLE"/>
    <property type="match status" value="1"/>
</dbReference>
<dbReference type="RefSeq" id="WP_201955990.1">
    <property type="nucleotide sequence ID" value="NZ_JAERRJ010000016.1"/>
</dbReference>
<sequence length="368" mass="39063">MKLDWTSTRLTLQEPLRISRATLVEREAVWVRLTHAGRTGYGEVVTSPRLGLTVERIEADLTEAAHWLAGSAEPEQLRIRLPALRARLSEALPVACAVDVAVHDWLASSANLTLDEYLGAPQWDSVPTAYTIGVVEPSAAVTAATRLVAAGFTTLKLKLGTPDPVDDLARVRAVRAAAPHVRLLLDPNGAWDARTAIAVLSRLLEFEIAAVEQPTPPGRLDELAAVADSVPVPIIADEDAATVDALRRLPTSIAGINIKLAECGGLDAALAMIDWANRSQRAVMLGCQASTSLSIAAAAHLTGYARWVDLDGHLLITDDPWSGLTGSDGLLRRPPGLGLGVRRLTGAELGTLRPSSSAGVEARRGGWV</sequence>
<dbReference type="InterPro" id="IPR029065">
    <property type="entry name" value="Enolase_C-like"/>
</dbReference>
<keyword evidence="4" id="KW-0413">Isomerase</keyword>
<dbReference type="InterPro" id="IPR013342">
    <property type="entry name" value="Mandelate_racemase_C"/>
</dbReference>
<organism evidence="6 7">
    <name type="scientific">Nocardia acididurans</name>
    <dbReference type="NCBI Taxonomy" id="2802282"/>
    <lineage>
        <taxon>Bacteria</taxon>
        <taxon>Bacillati</taxon>
        <taxon>Actinomycetota</taxon>
        <taxon>Actinomycetes</taxon>
        <taxon>Mycobacteriales</taxon>
        <taxon>Nocardiaceae</taxon>
        <taxon>Nocardia</taxon>
    </lineage>
</organism>
<dbReference type="SUPFAM" id="SSF51604">
    <property type="entry name" value="Enolase C-terminal domain-like"/>
    <property type="match status" value="1"/>
</dbReference>
<accession>A0ABS1MIF7</accession>
<reference evidence="6 7" key="1">
    <citation type="submission" date="2021-01" db="EMBL/GenBank/DDBJ databases">
        <title>WGS of actinomycetes isolated from Thailand.</title>
        <authorList>
            <person name="Thawai C."/>
        </authorList>
    </citation>
    <scope>NUCLEOTIDE SEQUENCE [LARGE SCALE GENOMIC DNA]</scope>
    <source>
        <strain evidence="6 7">LPG 2</strain>
    </source>
</reference>
<evidence type="ECO:0000256" key="3">
    <source>
        <dbReference type="ARBA" id="ARBA00022723"/>
    </source>
</evidence>
<dbReference type="PANTHER" id="PTHR48073:SF2">
    <property type="entry name" value="O-SUCCINYLBENZOATE SYNTHASE"/>
    <property type="match status" value="1"/>
</dbReference>
<keyword evidence="7" id="KW-1185">Reference proteome</keyword>